<evidence type="ECO:0000256" key="1">
    <source>
        <dbReference type="SAM" id="MobiDB-lite"/>
    </source>
</evidence>
<feature type="compositionally biased region" description="Acidic residues" evidence="1">
    <location>
        <begin position="248"/>
        <end position="261"/>
    </location>
</feature>
<reference evidence="2 3" key="1">
    <citation type="submission" date="2019-02" db="EMBL/GenBank/DDBJ databases">
        <title>Deep-cultivation of Planctomycetes and their phenomic and genomic characterization uncovers novel biology.</title>
        <authorList>
            <person name="Wiegand S."/>
            <person name="Jogler M."/>
            <person name="Boedeker C."/>
            <person name="Pinto D."/>
            <person name="Vollmers J."/>
            <person name="Rivas-Marin E."/>
            <person name="Kohn T."/>
            <person name="Peeters S.H."/>
            <person name="Heuer A."/>
            <person name="Rast P."/>
            <person name="Oberbeckmann S."/>
            <person name="Bunk B."/>
            <person name="Jeske O."/>
            <person name="Meyerdierks A."/>
            <person name="Storesund J.E."/>
            <person name="Kallscheuer N."/>
            <person name="Luecker S."/>
            <person name="Lage O.M."/>
            <person name="Pohl T."/>
            <person name="Merkel B.J."/>
            <person name="Hornburger P."/>
            <person name="Mueller R.-W."/>
            <person name="Bruemmer F."/>
            <person name="Labrenz M."/>
            <person name="Spormann A.M."/>
            <person name="Op Den Camp H."/>
            <person name="Overmann J."/>
            <person name="Amann R."/>
            <person name="Jetten M.S.M."/>
            <person name="Mascher T."/>
            <person name="Medema M.H."/>
            <person name="Devos D.P."/>
            <person name="Kaster A.-K."/>
            <person name="Ovreas L."/>
            <person name="Rohde M."/>
            <person name="Galperin M.Y."/>
            <person name="Jogler C."/>
        </authorList>
    </citation>
    <scope>NUCLEOTIDE SEQUENCE [LARGE SCALE GENOMIC DNA]</scope>
    <source>
        <strain evidence="2 3">CA54</strain>
    </source>
</reference>
<proteinExistence type="predicted"/>
<feature type="region of interest" description="Disordered" evidence="1">
    <location>
        <begin position="49"/>
        <end position="72"/>
    </location>
</feature>
<dbReference type="Proteomes" id="UP000320735">
    <property type="component" value="Unassembled WGS sequence"/>
</dbReference>
<protein>
    <submittedName>
        <fullName evidence="2">Uncharacterized protein</fullName>
    </submittedName>
</protein>
<feature type="compositionally biased region" description="Basic and acidic residues" evidence="1">
    <location>
        <begin position="233"/>
        <end position="247"/>
    </location>
</feature>
<comment type="caution">
    <text evidence="2">The sequence shown here is derived from an EMBL/GenBank/DDBJ whole genome shotgun (WGS) entry which is preliminary data.</text>
</comment>
<feature type="region of interest" description="Disordered" evidence="1">
    <location>
        <begin position="113"/>
        <end position="139"/>
    </location>
</feature>
<name>A0A5C6BDB0_9PLAN</name>
<organism evidence="2 3">
    <name type="scientific">Symmachiella macrocystis</name>
    <dbReference type="NCBI Taxonomy" id="2527985"/>
    <lineage>
        <taxon>Bacteria</taxon>
        <taxon>Pseudomonadati</taxon>
        <taxon>Planctomycetota</taxon>
        <taxon>Planctomycetia</taxon>
        <taxon>Planctomycetales</taxon>
        <taxon>Planctomycetaceae</taxon>
        <taxon>Symmachiella</taxon>
    </lineage>
</organism>
<sequence>MIPRYQAPLGLRSPFAKGFSMRRCIQFSVLPLMGLCWFCLTESRADDAPLNPPATASEAPADPPTPQDDAEKEPAVPRFVLLLTRQVAADDAPVDRNAIPTYGAPYNPTQAVPKRKVLSYKPEPKRSSKRPAKPSSTQETLRVLCADVKLSGSAAPGKAVSYTIQCSGPVTLENGTTKIHASNLHYAEGELTLDDVTIHQTGSTAGLFEEMQSEKLIIKFPLESLAIQDADKYVAPKPRDDQRRAPDTFDDFEEFSEPASF</sequence>
<feature type="region of interest" description="Disordered" evidence="1">
    <location>
        <begin position="233"/>
        <end position="261"/>
    </location>
</feature>
<gene>
    <name evidence="2" type="ORF">CA54_48290</name>
</gene>
<evidence type="ECO:0000313" key="2">
    <source>
        <dbReference type="EMBL" id="TWU09587.1"/>
    </source>
</evidence>
<dbReference type="AlphaFoldDB" id="A0A5C6BDB0"/>
<accession>A0A5C6BDB0</accession>
<evidence type="ECO:0000313" key="3">
    <source>
        <dbReference type="Proteomes" id="UP000320735"/>
    </source>
</evidence>
<dbReference type="EMBL" id="SJPP01000002">
    <property type="protein sequence ID" value="TWU09587.1"/>
    <property type="molecule type" value="Genomic_DNA"/>
</dbReference>
<keyword evidence="3" id="KW-1185">Reference proteome</keyword>